<protein>
    <submittedName>
        <fullName evidence="1">Uncharacterized protein</fullName>
    </submittedName>
</protein>
<dbReference type="Proteomes" id="UP001172630">
    <property type="component" value="Unassembled WGS sequence"/>
</dbReference>
<name>A0ABT7KI23_9HYPH</name>
<gene>
    <name evidence="1" type="ORF">PY650_18395</name>
</gene>
<accession>A0ABT7KI23</accession>
<sequence length="166" mass="17922">MDAVPKAAAVLVKDILAAVKPLAAEYYRISGKPLGVTGEIAEYIAGELLGLELVPPRTAGYDALRHTAAGLERVLIKEIKGRAYDPAVSRTQRIGTIKPEDPCDVVMLVLLHNGTLDPVEIWEVSFSSVFARLAEPGSKSRNERGALAVSDFKRIGSKIWPTERGS</sequence>
<reference evidence="1" key="1">
    <citation type="submission" date="2023-06" db="EMBL/GenBank/DDBJ databases">
        <title>Phylogenetic Diversity of Rhizobium strains.</title>
        <authorList>
            <person name="Moura F.T."/>
            <person name="Helene L.C.F."/>
            <person name="Hungria M."/>
        </authorList>
    </citation>
    <scope>NUCLEOTIDE SEQUENCE</scope>
    <source>
        <strain evidence="1">CCGE524</strain>
    </source>
</reference>
<proteinExistence type="predicted"/>
<evidence type="ECO:0000313" key="2">
    <source>
        <dbReference type="Proteomes" id="UP001172630"/>
    </source>
</evidence>
<dbReference type="EMBL" id="JARFYN010000023">
    <property type="protein sequence ID" value="MDL2407598.1"/>
    <property type="molecule type" value="Genomic_DNA"/>
</dbReference>
<comment type="caution">
    <text evidence="1">The sequence shown here is derived from an EMBL/GenBank/DDBJ whole genome shotgun (WGS) entry which is preliminary data.</text>
</comment>
<evidence type="ECO:0000313" key="1">
    <source>
        <dbReference type="EMBL" id="MDL2407598.1"/>
    </source>
</evidence>
<keyword evidence="2" id="KW-1185">Reference proteome</keyword>
<dbReference type="RefSeq" id="WP_285880908.1">
    <property type="nucleotide sequence ID" value="NZ_JARFYN010000023.1"/>
</dbReference>
<organism evidence="1 2">
    <name type="scientific">Rhizobium calliandrae</name>
    <dbReference type="NCBI Taxonomy" id="1312182"/>
    <lineage>
        <taxon>Bacteria</taxon>
        <taxon>Pseudomonadati</taxon>
        <taxon>Pseudomonadota</taxon>
        <taxon>Alphaproteobacteria</taxon>
        <taxon>Hyphomicrobiales</taxon>
        <taxon>Rhizobiaceae</taxon>
        <taxon>Rhizobium/Agrobacterium group</taxon>
        <taxon>Rhizobium</taxon>
    </lineage>
</organism>